<keyword evidence="3" id="KW-0804">Transcription</keyword>
<protein>
    <submittedName>
        <fullName evidence="7">AcrR family transcriptional regulator</fullName>
    </submittedName>
</protein>
<accession>A0ABS4Q6J8</accession>
<evidence type="ECO:0000256" key="4">
    <source>
        <dbReference type="PROSITE-ProRule" id="PRU00335"/>
    </source>
</evidence>
<dbReference type="Proteomes" id="UP001519325">
    <property type="component" value="Unassembled WGS sequence"/>
</dbReference>
<dbReference type="InterPro" id="IPR050109">
    <property type="entry name" value="HTH-type_TetR-like_transc_reg"/>
</dbReference>
<dbReference type="SUPFAM" id="SSF46689">
    <property type="entry name" value="Homeodomain-like"/>
    <property type="match status" value="1"/>
</dbReference>
<keyword evidence="2 4" id="KW-0238">DNA-binding</keyword>
<evidence type="ECO:0000256" key="1">
    <source>
        <dbReference type="ARBA" id="ARBA00023015"/>
    </source>
</evidence>
<evidence type="ECO:0000313" key="7">
    <source>
        <dbReference type="EMBL" id="MBP2187213.1"/>
    </source>
</evidence>
<dbReference type="InterPro" id="IPR001647">
    <property type="entry name" value="HTH_TetR"/>
</dbReference>
<keyword evidence="8" id="KW-1185">Reference proteome</keyword>
<evidence type="ECO:0000256" key="2">
    <source>
        <dbReference type="ARBA" id="ARBA00023125"/>
    </source>
</evidence>
<feature type="DNA-binding region" description="H-T-H motif" evidence="4">
    <location>
        <begin position="45"/>
        <end position="64"/>
    </location>
</feature>
<feature type="region of interest" description="Disordered" evidence="5">
    <location>
        <begin position="1"/>
        <end position="22"/>
    </location>
</feature>
<dbReference type="PANTHER" id="PTHR30055:SF234">
    <property type="entry name" value="HTH-TYPE TRANSCRIPTIONAL REGULATOR BETI"/>
    <property type="match status" value="1"/>
</dbReference>
<gene>
    <name evidence="7" type="ORF">BJ987_000114</name>
</gene>
<sequence length="206" mass="22484">MTTQRATQRSTKEPGKRRMPAAERRAQLLDVARDIAAADGFAAVTIERVARESDVARALVYQQFTDLSGLLTALLDREMGIALAGVSSVDLDIGDAGALAHGMLSYLHAAPTSWQIMLSSPDGGPPGLRERLELGRKYAREIGARHLSRFAGVTVDPDGPTERIMLCAIEELARLHLADPQRYPDELFLSYVRSLTDWAVALESGR</sequence>
<evidence type="ECO:0000256" key="3">
    <source>
        <dbReference type="ARBA" id="ARBA00023163"/>
    </source>
</evidence>
<proteinExistence type="predicted"/>
<dbReference type="RefSeq" id="WP_307869384.1">
    <property type="nucleotide sequence ID" value="NZ_JAGGMR010000001.1"/>
</dbReference>
<reference evidence="7 8" key="1">
    <citation type="submission" date="2021-03" db="EMBL/GenBank/DDBJ databases">
        <title>Sequencing the genomes of 1000 actinobacteria strains.</title>
        <authorList>
            <person name="Klenk H.-P."/>
        </authorList>
    </citation>
    <scope>NUCLEOTIDE SEQUENCE [LARGE SCALE GENOMIC DNA]</scope>
    <source>
        <strain evidence="7 8">DSM 45516</strain>
    </source>
</reference>
<dbReference type="InterPro" id="IPR009057">
    <property type="entry name" value="Homeodomain-like_sf"/>
</dbReference>
<keyword evidence="1" id="KW-0805">Transcription regulation</keyword>
<dbReference type="PANTHER" id="PTHR30055">
    <property type="entry name" value="HTH-TYPE TRANSCRIPTIONAL REGULATOR RUTR"/>
    <property type="match status" value="1"/>
</dbReference>
<evidence type="ECO:0000313" key="8">
    <source>
        <dbReference type="Proteomes" id="UP001519325"/>
    </source>
</evidence>
<evidence type="ECO:0000259" key="6">
    <source>
        <dbReference type="PROSITE" id="PS50977"/>
    </source>
</evidence>
<dbReference type="Pfam" id="PF00440">
    <property type="entry name" value="TetR_N"/>
    <property type="match status" value="1"/>
</dbReference>
<organism evidence="7 8">
    <name type="scientific">Nocardia goodfellowii</name>
    <dbReference type="NCBI Taxonomy" id="882446"/>
    <lineage>
        <taxon>Bacteria</taxon>
        <taxon>Bacillati</taxon>
        <taxon>Actinomycetota</taxon>
        <taxon>Actinomycetes</taxon>
        <taxon>Mycobacteriales</taxon>
        <taxon>Nocardiaceae</taxon>
        <taxon>Nocardia</taxon>
    </lineage>
</organism>
<feature type="compositionally biased region" description="Basic and acidic residues" evidence="5">
    <location>
        <begin position="10"/>
        <end position="22"/>
    </location>
</feature>
<dbReference type="Gene3D" id="1.10.357.10">
    <property type="entry name" value="Tetracycline Repressor, domain 2"/>
    <property type="match status" value="1"/>
</dbReference>
<comment type="caution">
    <text evidence="7">The sequence shown here is derived from an EMBL/GenBank/DDBJ whole genome shotgun (WGS) entry which is preliminary data.</text>
</comment>
<dbReference type="EMBL" id="JAGGMR010000001">
    <property type="protein sequence ID" value="MBP2187213.1"/>
    <property type="molecule type" value="Genomic_DNA"/>
</dbReference>
<feature type="domain" description="HTH tetR-type" evidence="6">
    <location>
        <begin position="22"/>
        <end position="82"/>
    </location>
</feature>
<dbReference type="PROSITE" id="PS50977">
    <property type="entry name" value="HTH_TETR_2"/>
    <property type="match status" value="1"/>
</dbReference>
<evidence type="ECO:0000256" key="5">
    <source>
        <dbReference type="SAM" id="MobiDB-lite"/>
    </source>
</evidence>
<name>A0ABS4Q6J8_9NOCA</name>